<feature type="transmembrane region" description="Helical" evidence="1">
    <location>
        <begin position="117"/>
        <end position="137"/>
    </location>
</feature>
<evidence type="ECO:0000256" key="1">
    <source>
        <dbReference type="SAM" id="Phobius"/>
    </source>
</evidence>
<evidence type="ECO:0000313" key="4">
    <source>
        <dbReference type="Proteomes" id="UP001589810"/>
    </source>
</evidence>
<dbReference type="Pfam" id="PF01451">
    <property type="entry name" value="LMWPc"/>
    <property type="match status" value="1"/>
</dbReference>
<reference evidence="3 4" key="1">
    <citation type="submission" date="2024-09" db="EMBL/GenBank/DDBJ databases">
        <authorList>
            <person name="Sun Q."/>
            <person name="Mori K."/>
        </authorList>
    </citation>
    <scope>NUCLEOTIDE SEQUENCE [LARGE SCALE GENOMIC DNA]</scope>
    <source>
        <strain evidence="3 4">TBRC 1432</strain>
    </source>
</reference>
<dbReference type="InterPro" id="IPR036196">
    <property type="entry name" value="Ptyr_pPase_sf"/>
</dbReference>
<gene>
    <name evidence="3" type="ORF">ACFFH7_03715</name>
</gene>
<dbReference type="RefSeq" id="WP_273939369.1">
    <property type="nucleotide sequence ID" value="NZ_CP097263.1"/>
</dbReference>
<name>A0ABV6MKC4_9PSEU</name>
<feature type="transmembrane region" description="Helical" evidence="1">
    <location>
        <begin position="250"/>
        <end position="272"/>
    </location>
</feature>
<dbReference type="SMART" id="SM00226">
    <property type="entry name" value="LMWPc"/>
    <property type="match status" value="1"/>
</dbReference>
<feature type="transmembrane region" description="Helical" evidence="1">
    <location>
        <begin position="7"/>
        <end position="28"/>
    </location>
</feature>
<keyword evidence="4" id="KW-1185">Reference proteome</keyword>
<dbReference type="Proteomes" id="UP001589810">
    <property type="component" value="Unassembled WGS sequence"/>
</dbReference>
<feature type="transmembrane region" description="Helical" evidence="1">
    <location>
        <begin position="167"/>
        <end position="190"/>
    </location>
</feature>
<accession>A0ABV6MKC4</accession>
<dbReference type="InterPro" id="IPR023485">
    <property type="entry name" value="Ptyr_pPase"/>
</dbReference>
<dbReference type="Gene3D" id="3.40.50.2300">
    <property type="match status" value="1"/>
</dbReference>
<feature type="transmembrane region" description="Helical" evidence="1">
    <location>
        <begin position="211"/>
        <end position="230"/>
    </location>
</feature>
<keyword evidence="1" id="KW-1133">Transmembrane helix</keyword>
<feature type="transmembrane region" description="Helical" evidence="1">
    <location>
        <begin position="48"/>
        <end position="71"/>
    </location>
</feature>
<feature type="transmembrane region" description="Helical" evidence="1">
    <location>
        <begin position="144"/>
        <end position="161"/>
    </location>
</feature>
<keyword evidence="1" id="KW-0472">Membrane</keyword>
<feature type="transmembrane region" description="Helical" evidence="1">
    <location>
        <begin position="311"/>
        <end position="334"/>
    </location>
</feature>
<dbReference type="SUPFAM" id="SSF52788">
    <property type="entry name" value="Phosphotyrosine protein phosphatases I"/>
    <property type="match status" value="1"/>
</dbReference>
<organism evidence="3 4">
    <name type="scientific">Kutzneria chonburiensis</name>
    <dbReference type="NCBI Taxonomy" id="1483604"/>
    <lineage>
        <taxon>Bacteria</taxon>
        <taxon>Bacillati</taxon>
        <taxon>Actinomycetota</taxon>
        <taxon>Actinomycetes</taxon>
        <taxon>Pseudonocardiales</taxon>
        <taxon>Pseudonocardiaceae</taxon>
        <taxon>Kutzneria</taxon>
    </lineage>
</organism>
<protein>
    <recommendedName>
        <fullName evidence="2">Phosphotyrosine protein phosphatase I domain-containing protein</fullName>
    </recommendedName>
</protein>
<proteinExistence type="predicted"/>
<dbReference type="EMBL" id="JBHLUD010000001">
    <property type="protein sequence ID" value="MFC0540572.1"/>
    <property type="molecule type" value="Genomic_DNA"/>
</dbReference>
<keyword evidence="1" id="KW-0812">Transmembrane</keyword>
<feature type="domain" description="Phosphotyrosine protein phosphatase I" evidence="2">
    <location>
        <begin position="347"/>
        <end position="483"/>
    </location>
</feature>
<sequence>MARVRYASLGMLGLGIGYFLWYTPYSALAKALSGGLLPATGGPVGGLVLLPAAALGTLVAMPVTLTLLRWWKHARRRRLGGLAVPWPGPETAWSALWMALIVGSTTLNFTFPGVSILLMLVLMRISTLVISPAVDVVRRRRIRLYSGIAVALSLLSAVIALRDVDNYRLTLAAVLSLAAYALGYTGRFLVMSRHVKGGVLTEDRRYFVEEHMTTPVFLVILLGIPALLGIGSAGEALRVGFTSFLATPAALPAFGVGVLYEGLFVFTTLIFLDRREYSFCVPVHVCSSLLAGVAASWGLRAVFGVAPPSAAQVIAAVIVVVAALVLSYPTMLALHRQGWPLSRRVMLFVCGGNTVRSPMAAAIARQELRRGAWRVLCAGVSVSRPGAPLGPVAVEALAGLGIPPPRHAARPVTPAMCAASEVVFCLTSAQRDAVVALVPAMAVRVVCLDPDGDVPEPDHDSVADSAGRIQALVRLRVTEWLDRHPVAVARGV</sequence>
<evidence type="ECO:0000313" key="3">
    <source>
        <dbReference type="EMBL" id="MFC0540572.1"/>
    </source>
</evidence>
<comment type="caution">
    <text evidence="3">The sequence shown here is derived from an EMBL/GenBank/DDBJ whole genome shotgun (WGS) entry which is preliminary data.</text>
</comment>
<evidence type="ECO:0000259" key="2">
    <source>
        <dbReference type="SMART" id="SM00226"/>
    </source>
</evidence>
<feature type="transmembrane region" description="Helical" evidence="1">
    <location>
        <begin position="279"/>
        <end position="299"/>
    </location>
</feature>